<evidence type="ECO:0000256" key="4">
    <source>
        <dbReference type="ARBA" id="ARBA00023136"/>
    </source>
</evidence>
<name>A0A2G3PP14_WILMA</name>
<gene>
    <name evidence="6" type="ORF">CSW57_07600</name>
</gene>
<dbReference type="Gene3D" id="1.10.357.140">
    <property type="entry name" value="UbiA prenyltransferase"/>
    <property type="match status" value="1"/>
</dbReference>
<keyword evidence="4 5" id="KW-0472">Membrane</keyword>
<organism evidence="6 7">
    <name type="scientific">Williamsia marianensis</name>
    <dbReference type="NCBI Taxonomy" id="85044"/>
    <lineage>
        <taxon>Bacteria</taxon>
        <taxon>Bacillati</taxon>
        <taxon>Actinomycetota</taxon>
        <taxon>Actinomycetes</taxon>
        <taxon>Mycobacteriales</taxon>
        <taxon>Nocardiaceae</taxon>
        <taxon>Williamsia</taxon>
    </lineage>
</organism>
<feature type="transmembrane region" description="Helical" evidence="5">
    <location>
        <begin position="225"/>
        <end position="248"/>
    </location>
</feature>
<evidence type="ECO:0000313" key="7">
    <source>
        <dbReference type="Proteomes" id="UP000225108"/>
    </source>
</evidence>
<evidence type="ECO:0008006" key="8">
    <source>
        <dbReference type="Google" id="ProtNLM"/>
    </source>
</evidence>
<reference evidence="6 7" key="1">
    <citation type="submission" date="2017-10" db="EMBL/GenBank/DDBJ databases">
        <title>The draft genome sequence of Williamsia sp. BULT 1.1 isolated from the semi-arid grassland soils from South Africa.</title>
        <authorList>
            <person name="Kabwe M.H."/>
            <person name="Govender N."/>
            <person name="Mutseka Lunga P."/>
            <person name="Vikram S."/>
            <person name="Makhalanyane T.P."/>
        </authorList>
    </citation>
    <scope>NUCLEOTIDE SEQUENCE [LARGE SCALE GENOMIC DNA]</scope>
    <source>
        <strain evidence="6 7">BULT 1.1</strain>
    </source>
</reference>
<keyword evidence="3 5" id="KW-1133">Transmembrane helix</keyword>
<feature type="transmembrane region" description="Helical" evidence="5">
    <location>
        <begin position="260"/>
        <end position="279"/>
    </location>
</feature>
<evidence type="ECO:0000256" key="2">
    <source>
        <dbReference type="ARBA" id="ARBA00022692"/>
    </source>
</evidence>
<evidence type="ECO:0000256" key="3">
    <source>
        <dbReference type="ARBA" id="ARBA00022989"/>
    </source>
</evidence>
<feature type="transmembrane region" description="Helical" evidence="5">
    <location>
        <begin position="158"/>
        <end position="181"/>
    </location>
</feature>
<accession>A0A2G3PP14</accession>
<dbReference type="PANTHER" id="PTHR42723">
    <property type="entry name" value="CHLOROPHYLL SYNTHASE"/>
    <property type="match status" value="1"/>
</dbReference>
<dbReference type="InterPro" id="IPR050475">
    <property type="entry name" value="Prenyltransferase_related"/>
</dbReference>
<dbReference type="AlphaFoldDB" id="A0A2G3PP14"/>
<comment type="caution">
    <text evidence="6">The sequence shown here is derived from an EMBL/GenBank/DDBJ whole genome shotgun (WGS) entry which is preliminary data.</text>
</comment>
<sequence>MVEEDGEVVHVEEKSPRAVTPRWSLRRELVVTARLNADNVWVASLPPVLFTLTAALRFDLDAIDLAVAMLASVLWSTLFIYVFDTANQAGGSEEDHANKPYRPIPSGLVTPSGMWRRNYVGSAIFVGLSATLGLTTFVAALVWIATVQITHRFLEPRFYILWKPVTTWVGVIAQLGGSWAIAHSLDATAWFWIVALATMFIIPLSIEDVRDMGGDRIIGRVTQPLLFGATAVRTWFVVMMVIWPAISYLVLFRTSGGSDVAVAIASGLMALLCWPTAVLTAIRNTRARNRLAYKLYSLVHVVLTMCAVIILA</sequence>
<dbReference type="InterPro" id="IPR044878">
    <property type="entry name" value="UbiA_sf"/>
</dbReference>
<dbReference type="EMBL" id="PEBD01000005">
    <property type="protein sequence ID" value="PHV67544.1"/>
    <property type="molecule type" value="Genomic_DNA"/>
</dbReference>
<comment type="subcellular location">
    <subcellularLocation>
        <location evidence="1">Membrane</location>
        <topology evidence="1">Multi-pass membrane protein</topology>
    </subcellularLocation>
</comment>
<dbReference type="InterPro" id="IPR000537">
    <property type="entry name" value="UbiA_prenyltransferase"/>
</dbReference>
<dbReference type="Pfam" id="PF01040">
    <property type="entry name" value="UbiA"/>
    <property type="match status" value="1"/>
</dbReference>
<feature type="transmembrane region" description="Helical" evidence="5">
    <location>
        <begin position="187"/>
        <end position="204"/>
    </location>
</feature>
<dbReference type="GO" id="GO:0016020">
    <property type="term" value="C:membrane"/>
    <property type="evidence" value="ECO:0007669"/>
    <property type="project" value="UniProtKB-SubCell"/>
</dbReference>
<evidence type="ECO:0000256" key="1">
    <source>
        <dbReference type="ARBA" id="ARBA00004141"/>
    </source>
</evidence>
<feature type="transmembrane region" description="Helical" evidence="5">
    <location>
        <begin position="291"/>
        <end position="311"/>
    </location>
</feature>
<dbReference type="PANTHER" id="PTHR42723:SF1">
    <property type="entry name" value="CHLOROPHYLL SYNTHASE, CHLOROPLASTIC"/>
    <property type="match status" value="1"/>
</dbReference>
<feature type="transmembrane region" description="Helical" evidence="5">
    <location>
        <begin position="40"/>
        <end position="58"/>
    </location>
</feature>
<protein>
    <recommendedName>
        <fullName evidence="8">4-hydroxybenzoate polyprenyltransferase</fullName>
    </recommendedName>
</protein>
<dbReference type="RefSeq" id="WP_099382233.1">
    <property type="nucleotide sequence ID" value="NZ_PEBD01000005.1"/>
</dbReference>
<dbReference type="GO" id="GO:0016765">
    <property type="term" value="F:transferase activity, transferring alkyl or aryl (other than methyl) groups"/>
    <property type="evidence" value="ECO:0007669"/>
    <property type="project" value="InterPro"/>
</dbReference>
<feature type="transmembrane region" description="Helical" evidence="5">
    <location>
        <begin position="65"/>
        <end position="83"/>
    </location>
</feature>
<proteinExistence type="predicted"/>
<dbReference type="Proteomes" id="UP000225108">
    <property type="component" value="Unassembled WGS sequence"/>
</dbReference>
<evidence type="ECO:0000313" key="6">
    <source>
        <dbReference type="EMBL" id="PHV67544.1"/>
    </source>
</evidence>
<evidence type="ECO:0000256" key="5">
    <source>
        <dbReference type="SAM" id="Phobius"/>
    </source>
</evidence>
<feature type="transmembrane region" description="Helical" evidence="5">
    <location>
        <begin position="119"/>
        <end position="146"/>
    </location>
</feature>
<keyword evidence="2 5" id="KW-0812">Transmembrane</keyword>